<dbReference type="Pfam" id="PF00583">
    <property type="entry name" value="Acetyltransf_1"/>
    <property type="match status" value="1"/>
</dbReference>
<dbReference type="PANTHER" id="PTHR43415:SF3">
    <property type="entry name" value="GNAT-FAMILY ACETYLTRANSFERASE"/>
    <property type="match status" value="1"/>
</dbReference>
<feature type="domain" description="N-acetyltransferase" evidence="1">
    <location>
        <begin position="1"/>
        <end position="165"/>
    </location>
</feature>
<proteinExistence type="predicted"/>
<organism evidence="2 3">
    <name type="scientific">Bacillus seohaeanensis</name>
    <dbReference type="NCBI Taxonomy" id="284580"/>
    <lineage>
        <taxon>Bacteria</taxon>
        <taxon>Bacillati</taxon>
        <taxon>Bacillota</taxon>
        <taxon>Bacilli</taxon>
        <taxon>Bacillales</taxon>
        <taxon>Bacillaceae</taxon>
        <taxon>Bacillus</taxon>
    </lineage>
</organism>
<comment type="caution">
    <text evidence="2">The sequence shown here is derived from an EMBL/GenBank/DDBJ whole genome shotgun (WGS) entry which is preliminary data.</text>
</comment>
<dbReference type="GO" id="GO:0016746">
    <property type="term" value="F:acyltransferase activity"/>
    <property type="evidence" value="ECO:0007669"/>
    <property type="project" value="UniProtKB-KW"/>
</dbReference>
<evidence type="ECO:0000313" key="3">
    <source>
        <dbReference type="Proteomes" id="UP001597506"/>
    </source>
</evidence>
<dbReference type="Gene3D" id="3.40.630.30">
    <property type="match status" value="1"/>
</dbReference>
<dbReference type="PROSITE" id="PS51186">
    <property type="entry name" value="GNAT"/>
    <property type="match status" value="1"/>
</dbReference>
<dbReference type="CDD" id="cd04301">
    <property type="entry name" value="NAT_SF"/>
    <property type="match status" value="1"/>
</dbReference>
<keyword evidence="3" id="KW-1185">Reference proteome</keyword>
<dbReference type="RefSeq" id="WP_377933763.1">
    <property type="nucleotide sequence ID" value="NZ_JBHUMF010000015.1"/>
</dbReference>
<dbReference type="PANTHER" id="PTHR43415">
    <property type="entry name" value="SPERMIDINE N(1)-ACETYLTRANSFERASE"/>
    <property type="match status" value="1"/>
</dbReference>
<dbReference type="Proteomes" id="UP001597506">
    <property type="component" value="Unassembled WGS sequence"/>
</dbReference>
<keyword evidence="2" id="KW-0808">Transferase</keyword>
<evidence type="ECO:0000259" key="1">
    <source>
        <dbReference type="PROSITE" id="PS51186"/>
    </source>
</evidence>
<dbReference type="EMBL" id="JBHUMF010000015">
    <property type="protein sequence ID" value="MFD2680393.1"/>
    <property type="molecule type" value="Genomic_DNA"/>
</dbReference>
<dbReference type="InterPro" id="IPR017255">
    <property type="entry name" value="AcTrfase_GNAT_prd"/>
</dbReference>
<protein>
    <submittedName>
        <fullName evidence="2">GNAT family N-acetyltransferase</fullName>
        <ecNumber evidence="2">2.3.-.-</ecNumber>
    </submittedName>
</protein>
<dbReference type="SUPFAM" id="SSF55729">
    <property type="entry name" value="Acyl-CoA N-acyltransferases (Nat)"/>
    <property type="match status" value="1"/>
</dbReference>
<keyword evidence="2" id="KW-0012">Acyltransferase</keyword>
<dbReference type="InterPro" id="IPR016181">
    <property type="entry name" value="Acyl_CoA_acyltransferase"/>
</dbReference>
<reference evidence="3" key="1">
    <citation type="journal article" date="2019" name="Int. J. Syst. Evol. Microbiol.">
        <title>The Global Catalogue of Microorganisms (GCM) 10K type strain sequencing project: providing services to taxonomists for standard genome sequencing and annotation.</title>
        <authorList>
            <consortium name="The Broad Institute Genomics Platform"/>
            <consortium name="The Broad Institute Genome Sequencing Center for Infectious Disease"/>
            <person name="Wu L."/>
            <person name="Ma J."/>
        </authorList>
    </citation>
    <scope>NUCLEOTIDE SEQUENCE [LARGE SCALE GENOMIC DNA]</scope>
    <source>
        <strain evidence="3">KCTC 3913</strain>
    </source>
</reference>
<evidence type="ECO:0000313" key="2">
    <source>
        <dbReference type="EMBL" id="MFD2680393.1"/>
    </source>
</evidence>
<name>A0ABW5RNX3_9BACI</name>
<dbReference type="InterPro" id="IPR000182">
    <property type="entry name" value="GNAT_dom"/>
</dbReference>
<sequence>MEIRHIRVDDAEKFMQLVQRVEKEAKYMLLEPGERNTSIDKQKKMIENILKENHSTIFVAEENAELVGYLIAIGNKAKRKRHSVYLVIGILQSYRGKGIGTRLFRKLEEWAENHKLHRLELTVVTQNDAGVGLYQKMGFEIEGTKKDSLLLDGEFVDEYYMVKLI</sequence>
<gene>
    <name evidence="2" type="ORF">ACFSUL_06460</name>
</gene>
<dbReference type="EC" id="2.3.-.-" evidence="2"/>
<dbReference type="PIRSF" id="PIRSF037663">
    <property type="entry name" value="Acetyltransf_GNAT_prd"/>
    <property type="match status" value="1"/>
</dbReference>
<accession>A0ABW5RNX3</accession>